<keyword evidence="3" id="KW-1185">Reference proteome</keyword>
<dbReference type="SUPFAM" id="SSF49870">
    <property type="entry name" value="Osmotin, thaumatin-like protein"/>
    <property type="match status" value="1"/>
</dbReference>
<dbReference type="InterPro" id="IPR037176">
    <property type="entry name" value="Osmotin/thaumatin-like_sf"/>
</dbReference>
<dbReference type="FunFam" id="2.60.110.10:FF:000011">
    <property type="entry name" value="Thaumatin family protein"/>
    <property type="match status" value="1"/>
</dbReference>
<evidence type="ECO:0000313" key="3">
    <source>
        <dbReference type="Proteomes" id="UP000238274"/>
    </source>
</evidence>
<dbReference type="EMBL" id="PKSM01000343">
    <property type="protein sequence ID" value="POV97166.1"/>
    <property type="molecule type" value="Genomic_DNA"/>
</dbReference>
<dbReference type="PRINTS" id="PR00347">
    <property type="entry name" value="THAUMATIN"/>
</dbReference>
<dbReference type="VEuPathDB" id="FungiDB:PSHT_14723"/>
<dbReference type="PANTHER" id="PTHR31048">
    <property type="entry name" value="OS03G0233200 PROTEIN"/>
    <property type="match status" value="1"/>
</dbReference>
<dbReference type="VEuPathDB" id="FungiDB:PSTT_15782"/>
<dbReference type="SMART" id="SM00205">
    <property type="entry name" value="THN"/>
    <property type="match status" value="1"/>
</dbReference>
<evidence type="ECO:0008006" key="4">
    <source>
        <dbReference type="Google" id="ProtNLM"/>
    </source>
</evidence>
<name>A0A2S4UIV4_9BASI</name>
<sequence length="401" mass="43311">MKQAFVVITQLFFASSILARSFTIRNNCPFTIWPAYFTNPDSPTRLTSQPAGWEAQGATQLSFEVPDRWAGRFWGRRNCDFSKSGPTSCATGGCNGGLVCDAQTGSGVPPATLAEFKLNGDGGQDFYDVSNVDGSNLPVRITNNKGCPTPACPNDLNPGCPDDRLKVRDGNGVTIGCLSACQANLDGNHDNSANCCTGSHNTAPTCPKEGVQFYDYFKNNCPDAYAYAYDESSQSALWTCNQPADVSNLTKLLNNDFANSRSFACSSTLSPSAPKQEGIVYKVKTCAWDQVQTDSRIFYSHLVFTMSLRVKLTIVTILVALVGLILADCPKDKPNLWCGSTADLSTISDCRLATFYNGCQDVGSGRIGPEVKCCGSKVHPSGQYGNINCQTYAHQCSNFIY</sequence>
<dbReference type="OrthoDB" id="2495071at2759"/>
<dbReference type="AlphaFoldDB" id="A0A2S4UIV4"/>
<reference evidence="3" key="2">
    <citation type="journal article" date="2018" name="BMC Genomics">
        <title>Genomic insights into host adaptation between the wheat stripe rust pathogen (Puccinia striiformis f. sp. tritici) and the barley stripe rust pathogen (Puccinia striiformis f. sp. hordei).</title>
        <authorList>
            <person name="Xia C."/>
            <person name="Wang M."/>
            <person name="Yin C."/>
            <person name="Cornejo O.E."/>
            <person name="Hulbert S.H."/>
            <person name="Chen X."/>
        </authorList>
    </citation>
    <scope>NUCLEOTIDE SEQUENCE [LARGE SCALE GENOMIC DNA]</scope>
    <source>
        <strain evidence="3">93TX-2</strain>
    </source>
</reference>
<gene>
    <name evidence="2" type="ORF">PSHT_14723</name>
</gene>
<accession>A0A2S4UIV4</accession>
<dbReference type="Pfam" id="PF00314">
    <property type="entry name" value="Thaumatin"/>
    <property type="match status" value="1"/>
</dbReference>
<protein>
    <recommendedName>
        <fullName evidence="4">Thaumatin-like protein</fullName>
    </recommendedName>
</protein>
<reference evidence="3" key="3">
    <citation type="journal article" date="2018" name="Mol. Plant Microbe Interact.">
        <title>Genome sequence resources for the wheat stripe rust pathogen (Puccinia striiformis f. sp. tritici) and the barley stripe rust pathogen (Puccinia striiformis f. sp. hordei).</title>
        <authorList>
            <person name="Xia C."/>
            <person name="Wang M."/>
            <person name="Yin C."/>
            <person name="Cornejo O.E."/>
            <person name="Hulbert S.H."/>
            <person name="Chen X."/>
        </authorList>
    </citation>
    <scope>NUCLEOTIDE SEQUENCE [LARGE SCALE GENOMIC DNA]</scope>
    <source>
        <strain evidence="3">93TX-2</strain>
    </source>
</reference>
<dbReference type="PROSITE" id="PS51367">
    <property type="entry name" value="THAUMATIN_2"/>
    <property type="match status" value="1"/>
</dbReference>
<organism evidence="2 3">
    <name type="scientific">Puccinia striiformis</name>
    <dbReference type="NCBI Taxonomy" id="27350"/>
    <lineage>
        <taxon>Eukaryota</taxon>
        <taxon>Fungi</taxon>
        <taxon>Dikarya</taxon>
        <taxon>Basidiomycota</taxon>
        <taxon>Pucciniomycotina</taxon>
        <taxon>Pucciniomycetes</taxon>
        <taxon>Pucciniales</taxon>
        <taxon>Pucciniaceae</taxon>
        <taxon>Puccinia</taxon>
    </lineage>
</organism>
<feature type="chain" id="PRO_5015486385" description="Thaumatin-like protein" evidence="1">
    <location>
        <begin position="20"/>
        <end position="401"/>
    </location>
</feature>
<proteinExistence type="predicted"/>
<comment type="caution">
    <text evidence="2">The sequence shown here is derived from an EMBL/GenBank/DDBJ whole genome shotgun (WGS) entry which is preliminary data.</text>
</comment>
<dbReference type="Proteomes" id="UP000238274">
    <property type="component" value="Unassembled WGS sequence"/>
</dbReference>
<feature type="signal peptide" evidence="1">
    <location>
        <begin position="1"/>
        <end position="19"/>
    </location>
</feature>
<keyword evidence="1" id="KW-0732">Signal</keyword>
<dbReference type="InterPro" id="IPR001938">
    <property type="entry name" value="Thaumatin"/>
</dbReference>
<evidence type="ECO:0000313" key="2">
    <source>
        <dbReference type="EMBL" id="POV97166.1"/>
    </source>
</evidence>
<reference evidence="2 3" key="1">
    <citation type="submission" date="2017-12" db="EMBL/GenBank/DDBJ databases">
        <title>Gene loss provides genomic basis for host adaptation in cereal stripe rust fungi.</title>
        <authorList>
            <person name="Xia C."/>
        </authorList>
    </citation>
    <scope>NUCLEOTIDE SEQUENCE [LARGE SCALE GENOMIC DNA]</scope>
    <source>
        <strain evidence="2 3">93TX-2</strain>
    </source>
</reference>
<dbReference type="VEuPathDB" id="FungiDB:PSTT_15783"/>
<dbReference type="Gene3D" id="2.60.110.10">
    <property type="entry name" value="Thaumatin"/>
    <property type="match status" value="1"/>
</dbReference>
<evidence type="ECO:0000256" key="1">
    <source>
        <dbReference type="SAM" id="SignalP"/>
    </source>
</evidence>